<proteinExistence type="predicted"/>
<accession>A0A3G9GA49</accession>
<dbReference type="EMBL" id="AP018823">
    <property type="protein sequence ID" value="BBF84788.1"/>
    <property type="molecule type" value="Genomic_DNA"/>
</dbReference>
<sequence length="39" mass="4442">MQTQHGSVRFDLWQICLIPGIAKKNLFLSTDRQAAALNR</sequence>
<dbReference type="AlphaFoldDB" id="A0A3G9GA49"/>
<keyword evidence="2" id="KW-1185">Reference proteome</keyword>
<evidence type="ECO:0000313" key="1">
    <source>
        <dbReference type="EMBL" id="BBF84788.1"/>
    </source>
</evidence>
<dbReference type="KEGG" id="amah:DLM_1163"/>
<gene>
    <name evidence="1" type="ORF">DLM_1163</name>
</gene>
<protein>
    <submittedName>
        <fullName evidence="1">Uncharacterized protein</fullName>
    </submittedName>
</protein>
<reference evidence="2" key="3">
    <citation type="journal article" date="2017" name="Plant Physiol. Biochem.">
        <title>Differential oxidative and antioxidative response of duckweed Lemna minor toward plant growth promoting/inhibiting bacteria.</title>
        <authorList>
            <person name="Ishizawa H."/>
            <person name="Kuroda M."/>
            <person name="Morikawa M."/>
            <person name="Ike M."/>
        </authorList>
    </citation>
    <scope>NUCLEOTIDE SEQUENCE [LARGE SCALE GENOMIC DNA]</scope>
    <source>
        <strain evidence="2">H3</strain>
    </source>
</reference>
<evidence type="ECO:0000313" key="2">
    <source>
        <dbReference type="Proteomes" id="UP000198290"/>
    </source>
</evidence>
<name>A0A3G9GA49_9NEIS</name>
<reference evidence="2" key="1">
    <citation type="journal article" date="2017" name="Biotechnol. Biofuels">
        <title>Evaluation of environmental bacterial communities as a factor affecting the growth of duckweed Lemna minor.</title>
        <authorList>
            <person name="Ishizawa H."/>
            <person name="Kuroda M."/>
            <person name="Morikawa M."/>
            <person name="Ike M."/>
        </authorList>
    </citation>
    <scope>NUCLEOTIDE SEQUENCE [LARGE SCALE GENOMIC DNA]</scope>
    <source>
        <strain evidence="2">H3</strain>
    </source>
</reference>
<dbReference type="Proteomes" id="UP000198290">
    <property type="component" value="Chromosome"/>
</dbReference>
<organism evidence="1 2">
    <name type="scientific">Aquitalea magnusonii</name>
    <dbReference type="NCBI Taxonomy" id="332411"/>
    <lineage>
        <taxon>Bacteria</taxon>
        <taxon>Pseudomonadati</taxon>
        <taxon>Pseudomonadota</taxon>
        <taxon>Betaproteobacteria</taxon>
        <taxon>Neisseriales</taxon>
        <taxon>Chromobacteriaceae</taxon>
        <taxon>Aquitalea</taxon>
    </lineage>
</organism>
<reference evidence="1 2" key="2">
    <citation type="journal article" date="2017" name="Genome Announc.">
        <title>Draft genome sequence of Aquitalea magnusonii strain H3, a plant growth-promoting bacterium of duckweed Lemna minor.</title>
        <authorList>
            <person name="Ishizawa H."/>
            <person name="Kuroda M."/>
            <person name="Ike M."/>
        </authorList>
    </citation>
    <scope>NUCLEOTIDE SEQUENCE [LARGE SCALE GENOMIC DNA]</scope>
    <source>
        <strain evidence="1 2">H3</strain>
    </source>
</reference>